<dbReference type="EMBL" id="CP001154">
    <property type="protein sequence ID" value="ACO75559.1"/>
    <property type="molecule type" value="Genomic_DNA"/>
</dbReference>
<dbReference type="InterPro" id="IPR052028">
    <property type="entry name" value="HipA_Ser/Thr_kinase"/>
</dbReference>
<dbReference type="PANTHER" id="PTHR37419:SF8">
    <property type="entry name" value="TOXIN YJJJ"/>
    <property type="match status" value="1"/>
</dbReference>
<evidence type="ECO:0000313" key="6">
    <source>
        <dbReference type="Proteomes" id="UP000002010"/>
    </source>
</evidence>
<evidence type="ECO:0000256" key="3">
    <source>
        <dbReference type="ARBA" id="ARBA00022777"/>
    </source>
</evidence>
<dbReference type="PANTHER" id="PTHR37419">
    <property type="entry name" value="SERINE/THREONINE-PROTEIN KINASE TOXIN HIPA"/>
    <property type="match status" value="1"/>
</dbReference>
<organism evidence="5 6">
    <name type="scientific">Laribacter hongkongensis (strain HLHK9)</name>
    <dbReference type="NCBI Taxonomy" id="557598"/>
    <lineage>
        <taxon>Bacteria</taxon>
        <taxon>Pseudomonadati</taxon>
        <taxon>Pseudomonadota</taxon>
        <taxon>Betaproteobacteria</taxon>
        <taxon>Neisseriales</taxon>
        <taxon>Aquaspirillaceae</taxon>
        <taxon>Laribacter</taxon>
    </lineage>
</organism>
<name>C1DC06_LARHH</name>
<dbReference type="NCBIfam" id="NF007297">
    <property type="entry name" value="PRK09775.1"/>
    <property type="match status" value="1"/>
</dbReference>
<sequence>MTAIHYLFTYLFTKLFTELTTAVTTHSDPIRILLGRGPRPARQLAESLGLSQPTISRAINALGDEVVRIGTGPSIQYALRDAGRGVGNVPVYRVSTEGTIRQLGILIPVRPEGFVMVQSDGKSLFSDSLPWWLDDMRPQGYLGRNYASLRATQLGLPSQLSEWSDAHALRALLADGVDAAGNLLLGDHAKDAFLTSTPVHPVELHDKASEYVRLAEQAARGEVPGSSAGGEQPKFVSYVQTPDGPRHVIVKFTLDDHNPVTGRWRDLLLAEHLALETLNESGIPAVRTRIVDSGFQRFLEIERFDRVGVSGRKGLISMKALDAEFVGAGAAEWPTIANALAKKECITREAAAVASLLQAIGKLIGNTDMHTGNLSFVTEHGRPYDISPAYDMLPMGFAPKSGGGIPSTLPEATLHPDIPAETWIRANEVARRYLERLRNERGFSPAFLPCIDALSAHMETASSRIARLE</sequence>
<gene>
    <name evidence="5" type="ordered locus">LHK_02578</name>
</gene>
<dbReference type="GO" id="GO:0004674">
    <property type="term" value="F:protein serine/threonine kinase activity"/>
    <property type="evidence" value="ECO:0007669"/>
    <property type="project" value="TreeGrafter"/>
</dbReference>
<accession>C1DC06</accession>
<evidence type="ECO:0000256" key="2">
    <source>
        <dbReference type="ARBA" id="ARBA00022679"/>
    </source>
</evidence>
<evidence type="ECO:0000313" key="5">
    <source>
        <dbReference type="EMBL" id="ACO75559.1"/>
    </source>
</evidence>
<evidence type="ECO:0000256" key="1">
    <source>
        <dbReference type="ARBA" id="ARBA00010164"/>
    </source>
</evidence>
<dbReference type="HOGENOM" id="CLU_050829_0_0_4"/>
<dbReference type="Pfam" id="PF07804">
    <property type="entry name" value="HipA_C"/>
    <property type="match status" value="1"/>
</dbReference>
<dbReference type="eggNOG" id="COG3550">
    <property type="taxonomic scope" value="Bacteria"/>
</dbReference>
<dbReference type="GO" id="GO:0005829">
    <property type="term" value="C:cytosol"/>
    <property type="evidence" value="ECO:0007669"/>
    <property type="project" value="TreeGrafter"/>
</dbReference>
<dbReference type="eggNOG" id="COG0640">
    <property type="taxonomic scope" value="Bacteria"/>
</dbReference>
<keyword evidence="3" id="KW-0418">Kinase</keyword>
<dbReference type="GO" id="GO:0006355">
    <property type="term" value="P:regulation of DNA-templated transcription"/>
    <property type="evidence" value="ECO:0007669"/>
    <property type="project" value="UniProtKB-ARBA"/>
</dbReference>
<dbReference type="STRING" id="557598.LHK_02578"/>
<dbReference type="InterPro" id="IPR036390">
    <property type="entry name" value="WH_DNA-bd_sf"/>
</dbReference>
<comment type="similarity">
    <text evidence="1">Belongs to the HipA Ser/Thr kinase family.</text>
</comment>
<keyword evidence="2" id="KW-0808">Transferase</keyword>
<evidence type="ECO:0000259" key="4">
    <source>
        <dbReference type="Pfam" id="PF07804"/>
    </source>
</evidence>
<keyword evidence="6" id="KW-1185">Reference proteome</keyword>
<dbReference type="InterPro" id="IPR011991">
    <property type="entry name" value="ArsR-like_HTH"/>
</dbReference>
<reference evidence="5 6" key="1">
    <citation type="journal article" date="2009" name="PLoS Genet.">
        <title>The complete genome and proteome of Laribacter hongkongensis reveal potential mechanisms for adaptations to different temperatures and habitats.</title>
        <authorList>
            <person name="Woo P.C."/>
            <person name="Lau S.K."/>
            <person name="Tse H."/>
            <person name="Teng J.L."/>
            <person name="Curreem S.O."/>
            <person name="Tsang A.K."/>
            <person name="Fan R.Y."/>
            <person name="Wong G.K."/>
            <person name="Huang Y."/>
            <person name="Loman N.J."/>
            <person name="Snyder L.A."/>
            <person name="Cai J.J."/>
            <person name="Huang J.D."/>
            <person name="Mak W."/>
            <person name="Pallen M.J."/>
            <person name="Lok S."/>
            <person name="Yuen K.Y."/>
        </authorList>
    </citation>
    <scope>NUCLEOTIDE SEQUENCE [LARGE SCALE GENOMIC DNA]</scope>
    <source>
        <strain evidence="5 6">HLHK9</strain>
    </source>
</reference>
<dbReference type="KEGG" id="lhk:LHK_02578"/>
<dbReference type="InterPro" id="IPR012893">
    <property type="entry name" value="HipA-like_C"/>
</dbReference>
<dbReference type="AlphaFoldDB" id="C1DC06"/>
<dbReference type="Proteomes" id="UP000002010">
    <property type="component" value="Chromosome"/>
</dbReference>
<feature type="domain" description="HipA-like C-terminal" evidence="4">
    <location>
        <begin position="226"/>
        <end position="398"/>
    </location>
</feature>
<proteinExistence type="inferred from homology"/>
<dbReference type="RefSeq" id="WP_012698045.1">
    <property type="nucleotide sequence ID" value="NC_012559.1"/>
</dbReference>
<dbReference type="SUPFAM" id="SSF46785">
    <property type="entry name" value="Winged helix' DNA-binding domain"/>
    <property type="match status" value="1"/>
</dbReference>
<protein>
    <submittedName>
        <fullName evidence="5">HipA domain protein</fullName>
    </submittedName>
</protein>
<dbReference type="CDD" id="cd00090">
    <property type="entry name" value="HTH_ARSR"/>
    <property type="match status" value="1"/>
</dbReference>